<dbReference type="EMBL" id="BAABJQ010000007">
    <property type="protein sequence ID" value="GAA5185761.1"/>
    <property type="molecule type" value="Genomic_DNA"/>
</dbReference>
<reference evidence="2" key="1">
    <citation type="journal article" date="2019" name="Int. J. Syst. Evol. Microbiol.">
        <title>The Global Catalogue of Microorganisms (GCM) 10K type strain sequencing project: providing services to taxonomists for standard genome sequencing and annotation.</title>
        <authorList>
            <consortium name="The Broad Institute Genomics Platform"/>
            <consortium name="The Broad Institute Genome Sequencing Center for Infectious Disease"/>
            <person name="Wu L."/>
            <person name="Ma J."/>
        </authorList>
    </citation>
    <scope>NUCLEOTIDE SEQUENCE [LARGE SCALE GENOMIC DNA]</scope>
    <source>
        <strain evidence="2">JCM 18304</strain>
    </source>
</reference>
<evidence type="ECO:0000313" key="2">
    <source>
        <dbReference type="Proteomes" id="UP001501570"/>
    </source>
</evidence>
<evidence type="ECO:0000313" key="1">
    <source>
        <dbReference type="EMBL" id="GAA5185761.1"/>
    </source>
</evidence>
<accession>A0ABP9RTQ3</accession>
<dbReference type="RefSeq" id="WP_345630081.1">
    <property type="nucleotide sequence ID" value="NZ_BAABJQ010000007.1"/>
</dbReference>
<protein>
    <submittedName>
        <fullName evidence="1">Uncharacterized protein</fullName>
    </submittedName>
</protein>
<keyword evidence="2" id="KW-1185">Reference proteome</keyword>
<proteinExistence type="predicted"/>
<comment type="caution">
    <text evidence="1">The sequence shown here is derived from an EMBL/GenBank/DDBJ whole genome shotgun (WGS) entry which is preliminary data.</text>
</comment>
<dbReference type="Proteomes" id="UP001501570">
    <property type="component" value="Unassembled WGS sequence"/>
</dbReference>
<sequence>MADPLHPTLMTKVRATLAGERDTLLLEALRTAGRAAYDELLTAEELRDELTAAGTPLWDAPTATGSQFLAAWNAFVLQTLGEAFLDADYTANPGTIGYVPRVTFDQTAAWLSAVEGWVSRARQARANPDYDISAELALPAGLPAWARVEPCPAEHLAALLAAIPPVREHIEVALHTLRHAGVPKQHQPAVNQLNQLAVRAATAADYAVSLRTERHHPGLHELIENNLKNALELWFHIGQLAAMPRLLVSYQELRPVPRPDIATMPGGSRFDPWCLTDRATVRRWQGDRKAKQAIAELWQYDPDPAATLALKAQIDVAVAAGDVVYYRTRGGSTCYYECPWSPLYEVRRPTRIAGHSLKVLQQFTLQAAADNVLRGGAFQRGIIIGPFQPTNEVEYCDPDGLH</sequence>
<gene>
    <name evidence="1" type="ORF">GCM10023322_30500</name>
</gene>
<name>A0ABP9RTQ3_9ACTN</name>
<organism evidence="1 2">
    <name type="scientific">Rugosimonospora acidiphila</name>
    <dbReference type="NCBI Taxonomy" id="556531"/>
    <lineage>
        <taxon>Bacteria</taxon>
        <taxon>Bacillati</taxon>
        <taxon>Actinomycetota</taxon>
        <taxon>Actinomycetes</taxon>
        <taxon>Micromonosporales</taxon>
        <taxon>Micromonosporaceae</taxon>
        <taxon>Rugosimonospora</taxon>
    </lineage>
</organism>